<dbReference type="Pfam" id="PF20247">
    <property type="entry name" value="DUF6602"/>
    <property type="match status" value="1"/>
</dbReference>
<organism evidence="2 3">
    <name type="scientific">Paraglaciecola arctica BSs20135</name>
    <dbReference type="NCBI Taxonomy" id="493475"/>
    <lineage>
        <taxon>Bacteria</taxon>
        <taxon>Pseudomonadati</taxon>
        <taxon>Pseudomonadota</taxon>
        <taxon>Gammaproteobacteria</taxon>
        <taxon>Alteromonadales</taxon>
        <taxon>Alteromonadaceae</taxon>
        <taxon>Paraglaciecola</taxon>
    </lineage>
</organism>
<dbReference type="CDD" id="cd21173">
    <property type="entry name" value="NucC-like"/>
    <property type="match status" value="1"/>
</dbReference>
<comment type="caution">
    <text evidence="2">The sequence shown here is derived from an EMBL/GenBank/DDBJ whole genome shotgun (WGS) entry which is preliminary data.</text>
</comment>
<keyword evidence="3" id="KW-1185">Reference proteome</keyword>
<dbReference type="STRING" id="493475.GARC_2039"/>
<proteinExistence type="predicted"/>
<accession>K6Y4W5</accession>
<dbReference type="eggNOG" id="ENOG502Z7SP">
    <property type="taxonomic scope" value="Bacteria"/>
</dbReference>
<sequence>MALYQNYAKELLSKFGRLNELIGHAPSIGTFHENIVSNYLKSFLPQRFSVKTGFVYNLSTKSASPQLDIIIIDENVPSAYLFKDGDFVVVSPISVVCAIEIKTNFDGESFKDISTKSDLYRKVNPYPINNFIALCFRAKSKNQETIGGWFSAIEIEDQWLNYPSETTVLDYGFFKASSKVHSSPSGMLRIMCNDDCGVDKEEALLTNFLFSILTFCEQRDGKHNENTIQSVFQGDYDKLFTLKHECYKYGSGKLDLQEQRYTDGRIKYKRSE</sequence>
<dbReference type="InterPro" id="IPR046537">
    <property type="entry name" value="DUF6602"/>
</dbReference>
<reference evidence="2 3" key="1">
    <citation type="journal article" date="2017" name="Antonie Van Leeuwenhoek">
        <title>Rhizobium rhizosphaerae sp. nov., a novel species isolated from rice rhizosphere.</title>
        <authorList>
            <person name="Zhao J.J."/>
            <person name="Zhang J."/>
            <person name="Zhang R.J."/>
            <person name="Zhang C.W."/>
            <person name="Yin H.Q."/>
            <person name="Zhang X.X."/>
        </authorList>
    </citation>
    <scope>NUCLEOTIDE SEQUENCE [LARGE SCALE GENOMIC DNA]</scope>
    <source>
        <strain evidence="2 3">BSs20135</strain>
    </source>
</reference>
<dbReference type="AlphaFoldDB" id="K6Y4W5"/>
<dbReference type="Proteomes" id="UP000006327">
    <property type="component" value="Unassembled WGS sequence"/>
</dbReference>
<gene>
    <name evidence="2" type="ORF">GARC_2039</name>
</gene>
<dbReference type="OrthoDB" id="7053796at2"/>
<evidence type="ECO:0000259" key="1">
    <source>
        <dbReference type="Pfam" id="PF20247"/>
    </source>
</evidence>
<name>K6Y4W5_9ALTE</name>
<protein>
    <recommendedName>
        <fullName evidence="1">DUF6602 domain-containing protein</fullName>
    </recommendedName>
</protein>
<feature type="domain" description="DUF6602" evidence="1">
    <location>
        <begin position="21"/>
        <end position="114"/>
    </location>
</feature>
<dbReference type="EMBL" id="BAEO01000027">
    <property type="protein sequence ID" value="GAC19006.1"/>
    <property type="molecule type" value="Genomic_DNA"/>
</dbReference>
<dbReference type="RefSeq" id="WP_007619368.1">
    <property type="nucleotide sequence ID" value="NZ_BAEO01000027.1"/>
</dbReference>
<evidence type="ECO:0000313" key="3">
    <source>
        <dbReference type="Proteomes" id="UP000006327"/>
    </source>
</evidence>
<evidence type="ECO:0000313" key="2">
    <source>
        <dbReference type="EMBL" id="GAC19006.1"/>
    </source>
</evidence>